<feature type="transmembrane region" description="Helical" evidence="2">
    <location>
        <begin position="191"/>
        <end position="209"/>
    </location>
</feature>
<evidence type="ECO:0000313" key="4">
    <source>
        <dbReference type="Proteomes" id="UP000286954"/>
    </source>
</evidence>
<dbReference type="RefSeq" id="WP_127567584.1">
    <property type="nucleotide sequence ID" value="NZ_BMFB01000001.1"/>
</dbReference>
<evidence type="ECO:0000256" key="2">
    <source>
        <dbReference type="SAM" id="Phobius"/>
    </source>
</evidence>
<accession>A0A3T0EAQ9</accession>
<feature type="transmembrane region" description="Helical" evidence="2">
    <location>
        <begin position="94"/>
        <end position="117"/>
    </location>
</feature>
<dbReference type="AlphaFoldDB" id="A0A3T0EAQ9"/>
<dbReference type="KEGG" id="gak:X907_2032"/>
<proteinExistence type="predicted"/>
<keyword evidence="2" id="KW-0812">Transmembrane</keyword>
<dbReference type="OrthoDB" id="9795988at2"/>
<protein>
    <submittedName>
        <fullName evidence="3">Uncharacterized protein</fullName>
    </submittedName>
</protein>
<reference evidence="3 4" key="1">
    <citation type="submission" date="2016-12" db="EMBL/GenBank/DDBJ databases">
        <title>The genome of dimorphic prosthecate Glycocaulis alkaliphilus 6b-8t, isolated from crude oil dictates its adaptability in petroleum environments.</title>
        <authorList>
            <person name="Wu X.-L."/>
            <person name="Geng S."/>
        </authorList>
    </citation>
    <scope>NUCLEOTIDE SEQUENCE [LARGE SCALE GENOMIC DNA]</scope>
    <source>
        <strain evidence="3 4">6B-8</strain>
    </source>
</reference>
<evidence type="ECO:0000256" key="1">
    <source>
        <dbReference type="SAM" id="MobiDB-lite"/>
    </source>
</evidence>
<sequence length="315" mass="34509">MSRIDQKTHQIVDRLSDAFYRAAGDFNAYLDFRATRGRMFGGALPPHRWVQRAAQYPDSHIMHFSILAALILFEGLANAYFFSKASDLGLLGGWIQAITVAFTNVIAAFFLIGFVGLRSLSNPDRPFSFIAALIGVPVALSFVVFLNFSAAHYRDLLEINEAVLATGTLAGTGEILAPVTRALTFQPFETLEALLLFILGITFAAIAAFKGATFDDRLIGYGAVQRRAIRSAAHLAAVIKQVPLDRSQEPQGASNTVGSSTYEDAVRLKLDIDAFFAEQTQRALNRHREAADFQDDAARHGSEPRSRDDKPPFPG</sequence>
<evidence type="ECO:0000313" key="3">
    <source>
        <dbReference type="EMBL" id="AZU04555.1"/>
    </source>
</evidence>
<organism evidence="3 4">
    <name type="scientific">Glycocaulis alkaliphilus</name>
    <dbReference type="NCBI Taxonomy" id="1434191"/>
    <lineage>
        <taxon>Bacteria</taxon>
        <taxon>Pseudomonadati</taxon>
        <taxon>Pseudomonadota</taxon>
        <taxon>Alphaproteobacteria</taxon>
        <taxon>Maricaulales</taxon>
        <taxon>Maricaulaceae</taxon>
        <taxon>Glycocaulis</taxon>
    </lineage>
</organism>
<keyword evidence="4" id="KW-1185">Reference proteome</keyword>
<keyword evidence="2" id="KW-1133">Transmembrane helix</keyword>
<feature type="region of interest" description="Disordered" evidence="1">
    <location>
        <begin position="286"/>
        <end position="315"/>
    </location>
</feature>
<feature type="transmembrane region" description="Helical" evidence="2">
    <location>
        <begin position="61"/>
        <end position="82"/>
    </location>
</feature>
<gene>
    <name evidence="3" type="ORF">X907_2032</name>
</gene>
<feature type="transmembrane region" description="Helical" evidence="2">
    <location>
        <begin position="129"/>
        <end position="148"/>
    </location>
</feature>
<dbReference type="EMBL" id="CP018911">
    <property type="protein sequence ID" value="AZU04555.1"/>
    <property type="molecule type" value="Genomic_DNA"/>
</dbReference>
<keyword evidence="2" id="KW-0472">Membrane</keyword>
<dbReference type="Proteomes" id="UP000286954">
    <property type="component" value="Chromosome"/>
</dbReference>
<name>A0A3T0EAQ9_9PROT</name>